<dbReference type="AlphaFoldDB" id="A0A7D4TR49"/>
<keyword evidence="4" id="KW-1185">Reference proteome</keyword>
<dbReference type="SUPFAM" id="SSF52172">
    <property type="entry name" value="CheY-like"/>
    <property type="match status" value="1"/>
</dbReference>
<dbReference type="EMBL" id="CP054139">
    <property type="protein sequence ID" value="QKJ31874.1"/>
    <property type="molecule type" value="Genomic_DNA"/>
</dbReference>
<dbReference type="KEGG" id="mmab:HQ865_19600"/>
<dbReference type="PROSITE" id="PS50110">
    <property type="entry name" value="RESPONSE_REGULATORY"/>
    <property type="match status" value="1"/>
</dbReference>
<accession>A0A7D4TR49</accession>
<dbReference type="SMART" id="SM00448">
    <property type="entry name" value="REC"/>
    <property type="match status" value="1"/>
</dbReference>
<dbReference type="PANTHER" id="PTHR44520:SF2">
    <property type="entry name" value="RESPONSE REGULATOR RCP1"/>
    <property type="match status" value="1"/>
</dbReference>
<evidence type="ECO:0000313" key="3">
    <source>
        <dbReference type="EMBL" id="QKJ31874.1"/>
    </source>
</evidence>
<dbReference type="RefSeq" id="WP_173416529.1">
    <property type="nucleotide sequence ID" value="NZ_CP054139.1"/>
</dbReference>
<evidence type="ECO:0000259" key="2">
    <source>
        <dbReference type="PROSITE" id="PS50110"/>
    </source>
</evidence>
<keyword evidence="1" id="KW-0597">Phosphoprotein</keyword>
<evidence type="ECO:0000256" key="1">
    <source>
        <dbReference type="PROSITE-ProRule" id="PRU00169"/>
    </source>
</evidence>
<organism evidence="3 4">
    <name type="scientific">Mucilaginibacter mali</name>
    <dbReference type="NCBI Taxonomy" id="2740462"/>
    <lineage>
        <taxon>Bacteria</taxon>
        <taxon>Pseudomonadati</taxon>
        <taxon>Bacteroidota</taxon>
        <taxon>Sphingobacteriia</taxon>
        <taxon>Sphingobacteriales</taxon>
        <taxon>Sphingobacteriaceae</taxon>
        <taxon>Mucilaginibacter</taxon>
    </lineage>
</organism>
<dbReference type="GO" id="GO:0000160">
    <property type="term" value="P:phosphorelay signal transduction system"/>
    <property type="evidence" value="ECO:0007669"/>
    <property type="project" value="InterPro"/>
</dbReference>
<dbReference type="InterPro" id="IPR011006">
    <property type="entry name" value="CheY-like_superfamily"/>
</dbReference>
<proteinExistence type="predicted"/>
<feature type="domain" description="Response regulatory" evidence="2">
    <location>
        <begin position="6"/>
        <end position="133"/>
    </location>
</feature>
<dbReference type="Pfam" id="PF00072">
    <property type="entry name" value="Response_reg"/>
    <property type="match status" value="1"/>
</dbReference>
<dbReference type="Gene3D" id="3.40.50.2300">
    <property type="match status" value="1"/>
</dbReference>
<dbReference type="Proteomes" id="UP000505355">
    <property type="component" value="Chromosome"/>
</dbReference>
<evidence type="ECO:0000313" key="4">
    <source>
        <dbReference type="Proteomes" id="UP000505355"/>
    </source>
</evidence>
<dbReference type="InterPro" id="IPR001789">
    <property type="entry name" value="Sig_transdc_resp-reg_receiver"/>
</dbReference>
<reference evidence="3 4" key="1">
    <citation type="submission" date="2020-05" db="EMBL/GenBank/DDBJ databases">
        <title>Mucilaginibacter mali sp. nov.</title>
        <authorList>
            <person name="Kim H.S."/>
            <person name="Lee K.C."/>
            <person name="Suh M.K."/>
            <person name="Kim J.-S."/>
            <person name="Han K.-I."/>
            <person name="Eom M.K."/>
            <person name="Shin Y.K."/>
            <person name="Lee J.-S."/>
        </authorList>
    </citation>
    <scope>NUCLEOTIDE SEQUENCE [LARGE SCALE GENOMIC DNA]</scope>
    <source>
        <strain evidence="3 4">G2-14</strain>
    </source>
</reference>
<protein>
    <submittedName>
        <fullName evidence="3">Response regulator</fullName>
    </submittedName>
</protein>
<dbReference type="InterPro" id="IPR052893">
    <property type="entry name" value="TCS_response_regulator"/>
</dbReference>
<dbReference type="PANTHER" id="PTHR44520">
    <property type="entry name" value="RESPONSE REGULATOR RCP1-RELATED"/>
    <property type="match status" value="1"/>
</dbReference>
<sequence length="136" mass="15550">MKKFDIACVIDDDDIYTFTVKRIIANSQIADKTLFFPNGKLAIDFFNEYVHQTDSLPDLILLDINMPVLDGWQFMDEFVKIHPLIAKKVTIYIVSSSIDEADFAKARSYEQISDFIVKPINVAKLQKMVEVLNAEA</sequence>
<gene>
    <name evidence="3" type="ORF">HQ865_19600</name>
</gene>
<name>A0A7D4TR49_9SPHI</name>
<feature type="modified residue" description="4-aspartylphosphate" evidence="1">
    <location>
        <position position="63"/>
    </location>
</feature>